<keyword evidence="1" id="KW-0472">Membrane</keyword>
<dbReference type="InterPro" id="IPR002860">
    <property type="entry name" value="BNR_rpt"/>
</dbReference>
<dbReference type="EMBL" id="JBHLWK010000015">
    <property type="protein sequence ID" value="MFC0205088.1"/>
    <property type="molecule type" value="Genomic_DNA"/>
</dbReference>
<dbReference type="Pfam" id="PF02012">
    <property type="entry name" value="BNR"/>
    <property type="match status" value="1"/>
</dbReference>
<sequence length="808" mass="86930">MARDRQNIRFDQFVKPKRRWPKVMAWGGAALAVIAVATGSLAYLNRDQPEPLSTAVPRALSQAGGPVAKETYQWAPVAVGGGGFITGITMDPAGRTFLARADVYGAYVWDAKADRWQQLATAATMPQVNRTQDGIATGAFEVAVAPSRPDRLYMAIKGQVYRSDDRGRTWTLAAAGNPFPLTWDANSEWRLYGPFLAVDPGNPDIVLLGTPGSGVWRSADAGASWHRVASLPVNVDKAPNAEGMQSPGTQVWFETAGKRATGRVFSFVAGRGMYVSKDAGATFAPLPAAGVAPTTLSRGAFDRKGVFTGVDASAKTIWQYRDGAWHDLVKEKNLRSAAYAAVATDPRSDRIVVSAISGAGYISEDGGASWATLSATARAGEGDPPWLRMADGPFFSTGDLMFDAVKPNRLWVAQGMGVFYADVEPGTTSLEWVSQTRGIEELVTNDITQSPGHAPIFSAADFGAHIKSDLTAYSTRFVPKRAFIAVQQMDWTPADPNFLVTNASDTRPCCAEDGNAVMAGYSTDGGNTWTKFASLPTPPGTKEEDPWRMGYGTIAVSADSTDNIVWQPGLNRMPYYTTDRGRTWQPVRLEGAIGDNPGSFSTIWNQRKTLAADRVRAGTFYLVHSGDSPNERLAGVWRTTNGGASWTQVFTGEIAPMSAFSAKLRAVPGKAGHLFFTSAFAYTTDTVLRRSTDGGAHWSVVPDVTRVDDVALGKAAKGADYPAIYISGRVAGEYGIWRSTDNARSWQRLVDFPMGSLDMVTVLGADPDVFGRVYIGYKGSGWVWGEPASCQSAPLKPFDATQCSSVQR</sequence>
<comment type="caution">
    <text evidence="2">The sequence shown here is derived from an EMBL/GenBank/DDBJ whole genome shotgun (WGS) entry which is preliminary data.</text>
</comment>
<proteinExistence type="predicted"/>
<evidence type="ECO:0000256" key="1">
    <source>
        <dbReference type="SAM" id="Phobius"/>
    </source>
</evidence>
<evidence type="ECO:0000313" key="2">
    <source>
        <dbReference type="EMBL" id="MFC0205088.1"/>
    </source>
</evidence>
<dbReference type="PANTHER" id="PTHR43739">
    <property type="entry name" value="XYLOGLUCANASE (EUROFUNG)"/>
    <property type="match status" value="1"/>
</dbReference>
<evidence type="ECO:0000313" key="3">
    <source>
        <dbReference type="Proteomes" id="UP001589798"/>
    </source>
</evidence>
<keyword evidence="3" id="KW-1185">Reference proteome</keyword>
<dbReference type="RefSeq" id="WP_379487823.1">
    <property type="nucleotide sequence ID" value="NZ_JBHLWK010000015.1"/>
</dbReference>
<dbReference type="CDD" id="cd15482">
    <property type="entry name" value="Sialidase_non-viral"/>
    <property type="match status" value="2"/>
</dbReference>
<organism evidence="2 3">
    <name type="scientific">Novosphingobium soli</name>
    <dbReference type="NCBI Taxonomy" id="574956"/>
    <lineage>
        <taxon>Bacteria</taxon>
        <taxon>Pseudomonadati</taxon>
        <taxon>Pseudomonadota</taxon>
        <taxon>Alphaproteobacteria</taxon>
        <taxon>Sphingomonadales</taxon>
        <taxon>Sphingomonadaceae</taxon>
        <taxon>Novosphingobium</taxon>
    </lineage>
</organism>
<feature type="transmembrane region" description="Helical" evidence="1">
    <location>
        <begin position="23"/>
        <end position="44"/>
    </location>
</feature>
<protein>
    <submittedName>
        <fullName evidence="2">WD40/YVTN/BNR-like repeat-containing protein</fullName>
    </submittedName>
</protein>
<dbReference type="SUPFAM" id="SSF110296">
    <property type="entry name" value="Oligoxyloglucan reducing end-specific cellobiohydrolase"/>
    <property type="match status" value="2"/>
</dbReference>
<dbReference type="InterPro" id="IPR015943">
    <property type="entry name" value="WD40/YVTN_repeat-like_dom_sf"/>
</dbReference>
<keyword evidence="1" id="KW-1133">Transmembrane helix</keyword>
<accession>A0ABV6CXR3</accession>
<gene>
    <name evidence="2" type="ORF">ACFFJC_12515</name>
</gene>
<keyword evidence="1" id="KW-0812">Transmembrane</keyword>
<dbReference type="PANTHER" id="PTHR43739:SF5">
    <property type="entry name" value="EXO-ALPHA-SIALIDASE"/>
    <property type="match status" value="1"/>
</dbReference>
<dbReference type="Gene3D" id="2.130.10.10">
    <property type="entry name" value="YVTN repeat-like/Quinoprotein amine dehydrogenase"/>
    <property type="match status" value="2"/>
</dbReference>
<dbReference type="InterPro" id="IPR052025">
    <property type="entry name" value="Xyloglucanase_GH74"/>
</dbReference>
<dbReference type="Proteomes" id="UP001589798">
    <property type="component" value="Unassembled WGS sequence"/>
</dbReference>
<reference evidence="2 3" key="1">
    <citation type="submission" date="2024-09" db="EMBL/GenBank/DDBJ databases">
        <authorList>
            <person name="Sun Q."/>
            <person name="Mori K."/>
        </authorList>
    </citation>
    <scope>NUCLEOTIDE SEQUENCE [LARGE SCALE GENOMIC DNA]</scope>
    <source>
        <strain evidence="2 3">CCM 7706</strain>
    </source>
</reference>
<name>A0ABV6CXR3_9SPHN</name>